<feature type="transmembrane region" description="Helical" evidence="1">
    <location>
        <begin position="94"/>
        <end position="112"/>
    </location>
</feature>
<dbReference type="Proteomes" id="UP000070960">
    <property type="component" value="Unassembled WGS sequence"/>
</dbReference>
<gene>
    <name evidence="2" type="ORF">ERS132442_02136</name>
</gene>
<protein>
    <submittedName>
        <fullName evidence="2">Putative low temperature requirement A protein</fullName>
    </submittedName>
</protein>
<dbReference type="AlphaFoldDB" id="A0A123U6M5"/>
<keyword evidence="1" id="KW-0472">Membrane</keyword>
<feature type="transmembrane region" description="Helical" evidence="1">
    <location>
        <begin position="133"/>
        <end position="154"/>
    </location>
</feature>
<feature type="transmembrane region" description="Helical" evidence="1">
    <location>
        <begin position="339"/>
        <end position="356"/>
    </location>
</feature>
<proteinExistence type="predicted"/>
<dbReference type="PANTHER" id="PTHR36840">
    <property type="entry name" value="BLL5714 PROTEIN"/>
    <property type="match status" value="1"/>
</dbReference>
<keyword evidence="1" id="KW-1133">Transmembrane helix</keyword>
<feature type="transmembrane region" description="Helical" evidence="1">
    <location>
        <begin position="314"/>
        <end position="333"/>
    </location>
</feature>
<organism evidence="2 3">
    <name type="scientific">Streptococcus suis</name>
    <dbReference type="NCBI Taxonomy" id="1307"/>
    <lineage>
        <taxon>Bacteria</taxon>
        <taxon>Bacillati</taxon>
        <taxon>Bacillota</taxon>
        <taxon>Bacilli</taxon>
        <taxon>Lactobacillales</taxon>
        <taxon>Streptococcaceae</taxon>
        <taxon>Streptococcus</taxon>
    </lineage>
</organism>
<reference evidence="2 3" key="1">
    <citation type="submission" date="2016-02" db="EMBL/GenBank/DDBJ databases">
        <authorList>
            <consortium name="Pathogen Informatics"/>
        </authorList>
    </citation>
    <scope>NUCLEOTIDE SEQUENCE [LARGE SCALE GENOMIC DNA]</scope>
    <source>
        <strain evidence="2 3">LSS80</strain>
    </source>
</reference>
<feature type="transmembrane region" description="Helical" evidence="1">
    <location>
        <begin position="282"/>
        <end position="302"/>
    </location>
</feature>
<keyword evidence="1" id="KW-0812">Transmembrane</keyword>
<feature type="transmembrane region" description="Helical" evidence="1">
    <location>
        <begin position="37"/>
        <end position="57"/>
    </location>
</feature>
<dbReference type="InterPro" id="IPR010640">
    <property type="entry name" value="Low_temperature_requirement_A"/>
</dbReference>
<dbReference type="EMBL" id="FIIE01000026">
    <property type="protein sequence ID" value="CYW05591.1"/>
    <property type="molecule type" value="Genomic_DNA"/>
</dbReference>
<name>A0A123U6M5_STRSU</name>
<dbReference type="PANTHER" id="PTHR36840:SF1">
    <property type="entry name" value="BLL5714 PROTEIN"/>
    <property type="match status" value="1"/>
</dbReference>
<dbReference type="RefSeq" id="WP_044764086.1">
    <property type="nucleotide sequence ID" value="NZ_CECW01000055.1"/>
</dbReference>
<feature type="transmembrane region" description="Helical" evidence="1">
    <location>
        <begin position="69"/>
        <end position="88"/>
    </location>
</feature>
<feature type="transmembrane region" description="Helical" evidence="1">
    <location>
        <begin position="249"/>
        <end position="270"/>
    </location>
</feature>
<accession>A0A123U6M5</accession>
<dbReference type="Pfam" id="PF06772">
    <property type="entry name" value="LtrA"/>
    <property type="match status" value="1"/>
</dbReference>
<feature type="transmembrane region" description="Helical" evidence="1">
    <location>
        <begin position="218"/>
        <end position="237"/>
    </location>
</feature>
<evidence type="ECO:0000256" key="1">
    <source>
        <dbReference type="SAM" id="Phobius"/>
    </source>
</evidence>
<sequence length="372" mass="43293">MSEIIAKRVSNYELFYDLVFVLATSSLTGLLHGDHIGLREILTFITANLIIMTLWINETIYLNKYGERDLLDIFTIIASMFVVGQLSLNFSHDFKATALPFTIFLTLSYLLLCLQYYLRGRKIGFTADIKNSLYMFGIYLLVFFLALVAIYFNFWTYDEKSLLLFYLPFFISYFFKDKLSHDVMNFPHIVERCQLITIITFGEMVIAILKNYPIQTHLLTSVLFFLAMAFSFMFYISQTYLNINHHQKTNVATLLYAHMVLVLGINFFTVSVEVLPGEHASLGLPFLLIGYFLYFIGILMTSRYNQDLYQLDKMVWLQYAIVVFTTVILLIAFHHHLTLIAAILVASSFMMLVISFRHRNRVEDELEKSSRD</sequence>
<feature type="transmembrane region" description="Helical" evidence="1">
    <location>
        <begin position="12"/>
        <end position="31"/>
    </location>
</feature>
<evidence type="ECO:0000313" key="2">
    <source>
        <dbReference type="EMBL" id="CYW05591.1"/>
    </source>
</evidence>
<evidence type="ECO:0000313" key="3">
    <source>
        <dbReference type="Proteomes" id="UP000070960"/>
    </source>
</evidence>